<reference evidence="1 2" key="1">
    <citation type="submission" date="2018-12" db="EMBL/GenBank/DDBJ databases">
        <authorList>
            <person name="Kartti S."/>
            <person name="Manni A."/>
            <person name="Chemao El Fihri M.W."/>
            <person name="Laamarti M."/>
            <person name="Temsamani L."/>
            <person name="El Jamali J.E."/>
            <person name="Ouadghiri M."/>
            <person name="Ibrahimi A."/>
            <person name="Filati-Maltouf A."/>
        </authorList>
    </citation>
    <scope>NUCLEOTIDE SEQUENCE [LARGE SCALE GENOMIC DNA]</scope>
    <source>
        <strain evidence="1 2">MDMC339</strain>
    </source>
</reference>
<proteinExistence type="predicted"/>
<sequence length="100" mass="10430">MAGGTGGPYDVGVSRSWPIFSVAAATTFTACSGLVVRAFPLIPAPSARPLEQQGGFLPEAWLRTPGIGIAGRRGGCANQGWHLPVRCAARDRIPSQRDGL</sequence>
<comment type="caution">
    <text evidence="1">The sequence shown here is derived from an EMBL/GenBank/DDBJ whole genome shotgun (WGS) entry which is preliminary data.</text>
</comment>
<gene>
    <name evidence="1" type="ORF">EKL94_16080</name>
</gene>
<dbReference type="AlphaFoldDB" id="A0A3S0HD55"/>
<accession>A0A3S0HD55</accession>
<dbReference type="Proteomes" id="UP000271705">
    <property type="component" value="Unassembled WGS sequence"/>
</dbReference>
<dbReference type="EMBL" id="RXLZ01000050">
    <property type="protein sequence ID" value="RTQ87358.1"/>
    <property type="molecule type" value="Genomic_DNA"/>
</dbReference>
<organism evidence="1 2">
    <name type="scientific">Stenotrophomonas maltophilia</name>
    <name type="common">Pseudomonas maltophilia</name>
    <name type="synonym">Xanthomonas maltophilia</name>
    <dbReference type="NCBI Taxonomy" id="40324"/>
    <lineage>
        <taxon>Bacteria</taxon>
        <taxon>Pseudomonadati</taxon>
        <taxon>Pseudomonadota</taxon>
        <taxon>Gammaproteobacteria</taxon>
        <taxon>Lysobacterales</taxon>
        <taxon>Lysobacteraceae</taxon>
        <taxon>Stenotrophomonas</taxon>
        <taxon>Stenotrophomonas maltophilia group</taxon>
    </lineage>
</organism>
<name>A0A3S0HD55_STEMA</name>
<evidence type="ECO:0000313" key="2">
    <source>
        <dbReference type="Proteomes" id="UP000271705"/>
    </source>
</evidence>
<protein>
    <submittedName>
        <fullName evidence="1">Uncharacterized protein</fullName>
    </submittedName>
</protein>
<evidence type="ECO:0000313" key="1">
    <source>
        <dbReference type="EMBL" id="RTQ87358.1"/>
    </source>
</evidence>